<reference evidence="1 2" key="1">
    <citation type="submission" date="2024-02" db="EMBL/GenBank/DDBJ databases">
        <title>A draft genome for the cacao thread blight pathogen Marasmius crinis-equi.</title>
        <authorList>
            <person name="Cohen S.P."/>
            <person name="Baruah I.K."/>
            <person name="Amoako-Attah I."/>
            <person name="Bukari Y."/>
            <person name="Meinhardt L.W."/>
            <person name="Bailey B.A."/>
        </authorList>
    </citation>
    <scope>NUCLEOTIDE SEQUENCE [LARGE SCALE GENOMIC DNA]</scope>
    <source>
        <strain evidence="1 2">GH-76</strain>
    </source>
</reference>
<dbReference type="EMBL" id="JBAHYK010001054">
    <property type="protein sequence ID" value="KAL0569780.1"/>
    <property type="molecule type" value="Genomic_DNA"/>
</dbReference>
<protein>
    <submittedName>
        <fullName evidence="1">Uncharacterized protein</fullName>
    </submittedName>
</protein>
<dbReference type="Proteomes" id="UP001465976">
    <property type="component" value="Unassembled WGS sequence"/>
</dbReference>
<gene>
    <name evidence="1" type="ORF">V5O48_012191</name>
</gene>
<keyword evidence="2" id="KW-1185">Reference proteome</keyword>
<evidence type="ECO:0000313" key="2">
    <source>
        <dbReference type="Proteomes" id="UP001465976"/>
    </source>
</evidence>
<accession>A0ABR3F3V6</accession>
<proteinExistence type="predicted"/>
<name>A0ABR3F3V6_9AGAR</name>
<evidence type="ECO:0000313" key="1">
    <source>
        <dbReference type="EMBL" id="KAL0569780.1"/>
    </source>
</evidence>
<comment type="caution">
    <text evidence="1">The sequence shown here is derived from an EMBL/GenBank/DDBJ whole genome shotgun (WGS) entry which is preliminary data.</text>
</comment>
<organism evidence="1 2">
    <name type="scientific">Marasmius crinis-equi</name>
    <dbReference type="NCBI Taxonomy" id="585013"/>
    <lineage>
        <taxon>Eukaryota</taxon>
        <taxon>Fungi</taxon>
        <taxon>Dikarya</taxon>
        <taxon>Basidiomycota</taxon>
        <taxon>Agaricomycotina</taxon>
        <taxon>Agaricomycetes</taxon>
        <taxon>Agaricomycetidae</taxon>
        <taxon>Agaricales</taxon>
        <taxon>Marasmiineae</taxon>
        <taxon>Marasmiaceae</taxon>
        <taxon>Marasmius</taxon>
    </lineage>
</organism>
<sequence length="263" mass="29910">MCVGHATPQVQNGLTVELPHLEHLTIRYKGIGFANNMSLFLGTLLTPNLRELAFHVLYPLLNRGRLLNESLSFLPLFLQRSQCDTTLRSLSLFIPVDGDIVISWLRVLPALTTLRIVSDLYPVGSAHAYDRGEGEGSESAYTVTRRFLEALTDEILCQDLEHVELKDCDPRLADAFFVFAETRGCTLRKYYVDYWRPLPLPEEELGRRLEALREKGMGVVWRSRPAPKFVGQTQDGPRDGLEDVVGEEFLFPYLEDQSFTISY</sequence>